<accession>A0A917N035</accession>
<reference evidence="1" key="1">
    <citation type="journal article" date="2014" name="Int. J. Syst. Evol. Microbiol.">
        <title>Complete genome sequence of Corynebacterium casei LMG S-19264T (=DSM 44701T), isolated from a smear-ripened cheese.</title>
        <authorList>
            <consortium name="US DOE Joint Genome Institute (JGI-PGF)"/>
            <person name="Walter F."/>
            <person name="Albersmeier A."/>
            <person name="Kalinowski J."/>
            <person name="Ruckert C."/>
        </authorList>
    </citation>
    <scope>NUCLEOTIDE SEQUENCE</scope>
    <source>
        <strain evidence="1">CGMCC 1.15290</strain>
    </source>
</reference>
<gene>
    <name evidence="1" type="ORF">GCM10011379_46280</name>
</gene>
<comment type="caution">
    <text evidence="1">The sequence shown here is derived from an EMBL/GenBank/DDBJ whole genome shotgun (WGS) entry which is preliminary data.</text>
</comment>
<organism evidence="1 2">
    <name type="scientific">Filimonas zeae</name>
    <dbReference type="NCBI Taxonomy" id="1737353"/>
    <lineage>
        <taxon>Bacteria</taxon>
        <taxon>Pseudomonadati</taxon>
        <taxon>Bacteroidota</taxon>
        <taxon>Chitinophagia</taxon>
        <taxon>Chitinophagales</taxon>
        <taxon>Chitinophagaceae</taxon>
        <taxon>Filimonas</taxon>
    </lineage>
</organism>
<evidence type="ECO:0000313" key="2">
    <source>
        <dbReference type="Proteomes" id="UP000627292"/>
    </source>
</evidence>
<dbReference type="EMBL" id="BMIB01000004">
    <property type="protein sequence ID" value="GGH78418.1"/>
    <property type="molecule type" value="Genomic_DNA"/>
</dbReference>
<protein>
    <submittedName>
        <fullName evidence="1">Uncharacterized protein</fullName>
    </submittedName>
</protein>
<keyword evidence="2" id="KW-1185">Reference proteome</keyword>
<reference evidence="1" key="2">
    <citation type="submission" date="2020-09" db="EMBL/GenBank/DDBJ databases">
        <authorList>
            <person name="Sun Q."/>
            <person name="Zhou Y."/>
        </authorList>
    </citation>
    <scope>NUCLEOTIDE SEQUENCE</scope>
    <source>
        <strain evidence="1">CGMCC 1.15290</strain>
    </source>
</reference>
<sequence>MDGLPVPVTGTVALEIPSAVNTSPYSLQLRDSSGITPDSLLMHFAGTTKRNLMRRKGRAGTCDNMQNNNEMLTVNRIPG</sequence>
<proteinExistence type="predicted"/>
<name>A0A917N035_9BACT</name>
<dbReference type="Proteomes" id="UP000627292">
    <property type="component" value="Unassembled WGS sequence"/>
</dbReference>
<dbReference type="AlphaFoldDB" id="A0A917N035"/>
<evidence type="ECO:0000313" key="1">
    <source>
        <dbReference type="EMBL" id="GGH78418.1"/>
    </source>
</evidence>